<dbReference type="SMART" id="SM01007">
    <property type="entry name" value="Aldolase_II"/>
    <property type="match status" value="1"/>
</dbReference>
<dbReference type="FunFam" id="3.40.50.720:FF:000084">
    <property type="entry name" value="Short-chain dehydrogenase reductase"/>
    <property type="match status" value="1"/>
</dbReference>
<feature type="domain" description="Class II aldolase/adducin N-terminal" evidence="3">
    <location>
        <begin position="20"/>
        <end position="219"/>
    </location>
</feature>
<dbReference type="SUPFAM" id="SSF53639">
    <property type="entry name" value="AraD/HMP-PK domain-like"/>
    <property type="match status" value="1"/>
</dbReference>
<evidence type="ECO:0000256" key="2">
    <source>
        <dbReference type="ARBA" id="ARBA00023002"/>
    </source>
</evidence>
<dbReference type="NCBIfam" id="NF006189">
    <property type="entry name" value="PRK08324.1-3"/>
    <property type="match status" value="1"/>
</dbReference>
<comment type="caution">
    <text evidence="4">The sequence shown here is derived from an EMBL/GenBank/DDBJ whole genome shotgun (WGS) entry which is preliminary data.</text>
</comment>
<dbReference type="GO" id="GO:0008206">
    <property type="term" value="P:bile acid metabolic process"/>
    <property type="evidence" value="ECO:0007669"/>
    <property type="project" value="UniProtKB-ARBA"/>
</dbReference>
<dbReference type="InterPro" id="IPR036409">
    <property type="entry name" value="Aldolase_II/adducin_N_sf"/>
</dbReference>
<gene>
    <name evidence="4" type="ORF">MOD07_18450</name>
</gene>
<proteinExistence type="inferred from homology"/>
<dbReference type="SUPFAM" id="SSF51735">
    <property type="entry name" value="NAD(P)-binding Rossmann-fold domains"/>
    <property type="match status" value="1"/>
</dbReference>
<reference evidence="4" key="1">
    <citation type="submission" date="2022-02" db="EMBL/GenBank/DDBJ databases">
        <title>Crop Bioprotection Bacillus Genome Sequencing.</title>
        <authorList>
            <person name="Dunlap C."/>
        </authorList>
    </citation>
    <scope>NUCLEOTIDE SEQUENCE</scope>
    <source>
        <strain evidence="4">CK3O2B-54A</strain>
    </source>
</reference>
<sequence length="689" mass="76099">MVKHVWDSEHAAQLLKGVEELVYRSNLIGADRTVCNWGGGNTSMKTTEKDFRGREIEMMWVKGSGSDLATMKAHNFTGLRLDDIRPLIERDQMSDEEMVDYLSHCMIDSKHPRPSIETLLHAFLPYNHVDHTHPDAIISICCADNGKQIAEDIYGSRFVWVPYVRPGFTLSKMIADGVANNPNAELVLMEKHGLVTWGDTSEKCYEKTISIIQEAEQYIHERINQKQRFGGRRYESLPADKRKQILAGIMPVIRGAVSDEKQMILSYDDHEEVLEFVNSVQAPELSQIGAACPDHLVHTKRVPLYIEWNPETQDAQELGDLLKSGIERFKAEYQAYFARNQQEGDQIFESAPRVILIPGIGMVNTGKSLAMSKVSGALYQRAIAVMKGSTSLGQFVSLNENESYHVEYWPLELYKLTLAPPEAEFSRKVALVTGGAGGIGSAACRRFAAEGGHVIAADLNIEGAQKIAEEINETYGEGRAMAVKMDVTNEEEVQSAFEQAALTYGGIDIVVNNAGLATSSPFDETSLKEWNLNINVLGTGYFLVAREAFKQMKQQNIGGSMVFVGSKNAVYAGKNASAYSSVKALETHLARCIAAEGGEYGIRVNSVLPDAVLQGSAIWGSSWREERAAAYGIEQDQLEEHYRKRTTLLVNIYPQDIAESIAFLASSKAEKTTGCMVTVDGGVPAAFTR</sequence>
<dbReference type="NCBIfam" id="NF006190">
    <property type="entry name" value="PRK08324.1-4"/>
    <property type="match status" value="1"/>
</dbReference>
<dbReference type="InterPro" id="IPR002347">
    <property type="entry name" value="SDR_fam"/>
</dbReference>
<dbReference type="AlphaFoldDB" id="A0AAP3G1E6"/>
<dbReference type="InterPro" id="IPR001303">
    <property type="entry name" value="Aldolase_II/adducin_N"/>
</dbReference>
<dbReference type="EMBL" id="JALAQA010000008">
    <property type="protein sequence ID" value="MCY8511523.1"/>
    <property type="molecule type" value="Genomic_DNA"/>
</dbReference>
<accession>A0AAP3G1E6</accession>
<dbReference type="Gene3D" id="3.40.50.720">
    <property type="entry name" value="NAD(P)-binding Rossmann-like Domain"/>
    <property type="match status" value="1"/>
</dbReference>
<dbReference type="InterPro" id="IPR036291">
    <property type="entry name" value="NAD(P)-bd_dom_sf"/>
</dbReference>
<dbReference type="GO" id="GO:0016491">
    <property type="term" value="F:oxidoreductase activity"/>
    <property type="evidence" value="ECO:0007669"/>
    <property type="project" value="UniProtKB-KW"/>
</dbReference>
<dbReference type="Pfam" id="PF13561">
    <property type="entry name" value="adh_short_C2"/>
    <property type="match status" value="1"/>
</dbReference>
<dbReference type="Pfam" id="PF00596">
    <property type="entry name" value="Aldolase_II"/>
    <property type="match status" value="1"/>
</dbReference>
<dbReference type="PANTHER" id="PTHR43669">
    <property type="entry name" value="5-KETO-D-GLUCONATE 5-REDUCTASE"/>
    <property type="match status" value="1"/>
</dbReference>
<keyword evidence="2" id="KW-0560">Oxidoreductase</keyword>
<dbReference type="InterPro" id="IPR013454">
    <property type="entry name" value="Bifunc_RhaD/ADH"/>
</dbReference>
<dbReference type="RefSeq" id="WP_268447295.1">
    <property type="nucleotide sequence ID" value="NZ_JALAQA010000008.1"/>
</dbReference>
<name>A0AAP3G1E6_BACMO</name>
<dbReference type="Gene3D" id="3.40.225.10">
    <property type="entry name" value="Class II aldolase/adducin N-terminal domain"/>
    <property type="match status" value="1"/>
</dbReference>
<dbReference type="PRINTS" id="PR00081">
    <property type="entry name" value="GDHRDH"/>
</dbReference>
<evidence type="ECO:0000313" key="4">
    <source>
        <dbReference type="EMBL" id="MCY8511523.1"/>
    </source>
</evidence>
<organism evidence="4 5">
    <name type="scientific">Bacillus mojavensis</name>
    <dbReference type="NCBI Taxonomy" id="72360"/>
    <lineage>
        <taxon>Bacteria</taxon>
        <taxon>Bacillati</taxon>
        <taxon>Bacillota</taxon>
        <taxon>Bacilli</taxon>
        <taxon>Bacillales</taxon>
        <taxon>Bacillaceae</taxon>
        <taxon>Bacillus</taxon>
    </lineage>
</organism>
<evidence type="ECO:0000256" key="1">
    <source>
        <dbReference type="ARBA" id="ARBA00006484"/>
    </source>
</evidence>
<dbReference type="CDD" id="cd08943">
    <property type="entry name" value="R1PA_ADH_SDR_c"/>
    <property type="match status" value="1"/>
</dbReference>
<dbReference type="Proteomes" id="UP001075387">
    <property type="component" value="Unassembled WGS sequence"/>
</dbReference>
<protein>
    <submittedName>
        <fullName evidence="4">Bifunctional aldolase/short-chain dehydrogenase</fullName>
    </submittedName>
</protein>
<evidence type="ECO:0000259" key="3">
    <source>
        <dbReference type="SMART" id="SM01007"/>
    </source>
</evidence>
<dbReference type="PANTHER" id="PTHR43669:SF8">
    <property type="entry name" value="SHORT-CHAIN TYPE DEHYDROGENASE_REDUCTASE-RELATED"/>
    <property type="match status" value="1"/>
</dbReference>
<evidence type="ECO:0000313" key="5">
    <source>
        <dbReference type="Proteomes" id="UP001075387"/>
    </source>
</evidence>
<comment type="similarity">
    <text evidence="1">Belongs to the short-chain dehydrogenases/reductases (SDR) family.</text>
</comment>
<dbReference type="NCBIfam" id="TIGR02632">
    <property type="entry name" value="RhaD_aldol-ADH"/>
    <property type="match status" value="1"/>
</dbReference>